<feature type="domain" description="Beta-ketoacyl-[acyl-carrier-protein] synthase III N-terminal" evidence="4">
    <location>
        <begin position="115"/>
        <end position="192"/>
    </location>
</feature>
<keyword evidence="2" id="KW-0012">Acyltransferase</keyword>
<gene>
    <name evidence="5" type="ORF">PUR21_22735</name>
</gene>
<dbReference type="Pfam" id="PF08545">
    <property type="entry name" value="ACP_syn_III"/>
    <property type="match status" value="1"/>
</dbReference>
<dbReference type="PANTHER" id="PTHR34069:SF2">
    <property type="entry name" value="BETA-KETOACYL-[ACYL-CARRIER-PROTEIN] SYNTHASE III"/>
    <property type="match status" value="1"/>
</dbReference>
<dbReference type="Gene3D" id="3.40.47.10">
    <property type="match status" value="1"/>
</dbReference>
<organism evidence="5 6">
    <name type="scientific">Methylorubrum rhodesianum</name>
    <dbReference type="NCBI Taxonomy" id="29427"/>
    <lineage>
        <taxon>Bacteria</taxon>
        <taxon>Pseudomonadati</taxon>
        <taxon>Pseudomonadota</taxon>
        <taxon>Alphaproteobacteria</taxon>
        <taxon>Hyphomicrobiales</taxon>
        <taxon>Methylobacteriaceae</taxon>
        <taxon>Methylorubrum</taxon>
    </lineage>
</organism>
<keyword evidence="6" id="KW-1185">Reference proteome</keyword>
<dbReference type="Proteomes" id="UP001404845">
    <property type="component" value="Unassembled WGS sequence"/>
</dbReference>
<feature type="domain" description="Beta-ketoacyl-[acyl-carrier-protein] synthase III C-terminal" evidence="3">
    <location>
        <begin position="253"/>
        <end position="342"/>
    </location>
</feature>
<evidence type="ECO:0000256" key="1">
    <source>
        <dbReference type="ARBA" id="ARBA00022679"/>
    </source>
</evidence>
<name>A0ABU9ZG45_9HYPH</name>
<comment type="caution">
    <text evidence="5">The sequence shown here is derived from an EMBL/GenBank/DDBJ whole genome shotgun (WGS) entry which is preliminary data.</text>
</comment>
<dbReference type="InterPro" id="IPR013747">
    <property type="entry name" value="ACP_syn_III_C"/>
</dbReference>
<keyword evidence="1" id="KW-0808">Transferase</keyword>
<dbReference type="RefSeq" id="WP_183669002.1">
    <property type="nucleotide sequence ID" value="NZ_JACHOS010000012.1"/>
</dbReference>
<evidence type="ECO:0000256" key="2">
    <source>
        <dbReference type="ARBA" id="ARBA00023315"/>
    </source>
</evidence>
<dbReference type="EMBL" id="JAQYXL010000001">
    <property type="protein sequence ID" value="MEN3230404.1"/>
    <property type="molecule type" value="Genomic_DNA"/>
</dbReference>
<dbReference type="CDD" id="cd00830">
    <property type="entry name" value="KAS_III"/>
    <property type="match status" value="1"/>
</dbReference>
<proteinExistence type="predicted"/>
<dbReference type="PANTHER" id="PTHR34069">
    <property type="entry name" value="3-OXOACYL-[ACYL-CARRIER-PROTEIN] SYNTHASE 3"/>
    <property type="match status" value="1"/>
</dbReference>
<evidence type="ECO:0000259" key="4">
    <source>
        <dbReference type="Pfam" id="PF08545"/>
    </source>
</evidence>
<evidence type="ECO:0000259" key="3">
    <source>
        <dbReference type="Pfam" id="PF08541"/>
    </source>
</evidence>
<sequence>MRLSFRDKAISGLLTVVPANERKFVDEMANFNFSQARSLKLKQVMGYDRHRIVAGPVCASDLAVAGIEHLLAGGHLVRDDIDALIVVTQSPDYLMPATSHVVQGRLGLHADMICLDINQGCAGFIVGLMQGFMLLDQPAVAKVVLVNVDVLSRKVSPRDRNSYPLIGDAASITVLERREDAGVIEAELKMDGTRRETLMIPAGGFRRPSDAETAAMIEDAEGNVRSLDHLKMDGSAVFNFVMTEVPELIGGLLARTGTTVDEVDAFLCHQPNRFMLQKLADKLAVPHEKMPSNVVENFGNSSGVTIPLVTTFNLADALLAGSRKVCLAGFGVGLTWGAMLMRLGPLRFCEMIEYREDV</sequence>
<dbReference type="InterPro" id="IPR016039">
    <property type="entry name" value="Thiolase-like"/>
</dbReference>
<accession>A0ABU9ZG45</accession>
<evidence type="ECO:0000313" key="6">
    <source>
        <dbReference type="Proteomes" id="UP001404845"/>
    </source>
</evidence>
<protein>
    <submittedName>
        <fullName evidence="5">Ketoacyl-ACP synthase III</fullName>
    </submittedName>
</protein>
<reference evidence="5 6" key="1">
    <citation type="journal article" date="2023" name="PLoS ONE">
        <title>Complete genome assembly of Hawai'i environmental nontuberculous mycobacteria reveals unexpected co-isolation with methylobacteria.</title>
        <authorList>
            <person name="Hendrix J."/>
            <person name="Epperson L.E."/>
            <person name="Tong E.I."/>
            <person name="Chan Y.L."/>
            <person name="Hasan N.A."/>
            <person name="Dawrs S.N."/>
            <person name="Norton G.J."/>
            <person name="Virdi R."/>
            <person name="Crooks J.L."/>
            <person name="Chan E.D."/>
            <person name="Honda J.R."/>
            <person name="Strong M."/>
        </authorList>
    </citation>
    <scope>NUCLEOTIDE SEQUENCE [LARGE SCALE GENOMIC DNA]</scope>
    <source>
        <strain evidence="5 6">NJH_HI01</strain>
    </source>
</reference>
<dbReference type="SUPFAM" id="SSF53901">
    <property type="entry name" value="Thiolase-like"/>
    <property type="match status" value="1"/>
</dbReference>
<evidence type="ECO:0000313" key="5">
    <source>
        <dbReference type="EMBL" id="MEN3230404.1"/>
    </source>
</evidence>
<dbReference type="Pfam" id="PF08541">
    <property type="entry name" value="ACP_syn_III_C"/>
    <property type="match status" value="1"/>
</dbReference>
<dbReference type="InterPro" id="IPR013751">
    <property type="entry name" value="ACP_syn_III_N"/>
</dbReference>